<dbReference type="SUPFAM" id="SSF101152">
    <property type="entry name" value="Mob1/phocein"/>
    <property type="match status" value="1"/>
</dbReference>
<feature type="binding site" evidence="1">
    <location>
        <position position="197"/>
    </location>
    <ligand>
        <name>Zn(2+)</name>
        <dbReference type="ChEBI" id="CHEBI:29105"/>
    </ligand>
</feature>
<accession>A0A5J4NJH0</accession>
<gene>
    <name evidence="4" type="ORF">DEA37_0006080</name>
</gene>
<evidence type="ECO:0000313" key="4">
    <source>
        <dbReference type="EMBL" id="KAA3675736.1"/>
    </source>
</evidence>
<keyword evidence="5" id="KW-1185">Reference proteome</keyword>
<keyword evidence="3" id="KW-0812">Transmembrane</keyword>
<dbReference type="InterPro" id="IPR036703">
    <property type="entry name" value="MOB_kinase_act_sf"/>
</dbReference>
<keyword evidence="4" id="KW-0418">Kinase</keyword>
<feature type="binding site" evidence="1">
    <location>
        <position position="115"/>
    </location>
    <ligand>
        <name>Zn(2+)</name>
        <dbReference type="ChEBI" id="CHEBI:29105"/>
    </ligand>
</feature>
<evidence type="ECO:0000256" key="2">
    <source>
        <dbReference type="SAM" id="MobiDB-lite"/>
    </source>
</evidence>
<keyword evidence="1" id="KW-0862">Zinc</keyword>
<dbReference type="PANTHER" id="PTHR22599">
    <property type="entry name" value="MPS ONE BINDER KINASE ACTIVATOR-LIKE MOB"/>
    <property type="match status" value="1"/>
</dbReference>
<proteinExistence type="predicted"/>
<keyword evidence="1" id="KW-0479">Metal-binding</keyword>
<comment type="caution">
    <text evidence="4">The sequence shown here is derived from an EMBL/GenBank/DDBJ whole genome shotgun (WGS) entry which is preliminary data.</text>
</comment>
<dbReference type="EMBL" id="QNGE01002349">
    <property type="protein sequence ID" value="KAA3675736.1"/>
    <property type="molecule type" value="Genomic_DNA"/>
</dbReference>
<keyword evidence="4" id="KW-0808">Transferase</keyword>
<dbReference type="Gene3D" id="1.20.140.30">
    <property type="entry name" value="MOB kinase activator"/>
    <property type="match status" value="1"/>
</dbReference>
<dbReference type="GO" id="GO:0016301">
    <property type="term" value="F:kinase activity"/>
    <property type="evidence" value="ECO:0007669"/>
    <property type="project" value="UniProtKB-KW"/>
</dbReference>
<sequence length="310" mass="35269">TVVLVRLFPNCSLIFTLLIVIFSYDHLLLSAFSGNRLGNSKTFKPRKNLPENNKQHVMLPEVAAATLGSGDLRQAVRLPDGEDLQEWIAINTVDFYNQINMLYGTLLEFCTEESCPVMSAGPKYEYHWADGQTVKKPLKCSAPRYVNCLMVWIQRHLEDEAIFPSKIGAPFPRDFLNVVKVILKRLFRVYAHIYHQHFSKVRDLQEEAHLNTSFKHFIYFVMEFDLVQKRELAPLQPLIDLLTSGTNNITINNNNNHSSTSGNNNQTAELIRPATTDGRMESDWRTKPCTVAPSEQPSVGSPTTNFKPDN</sequence>
<dbReference type="FunFam" id="1.20.140.30:FF:000001">
    <property type="entry name" value="MOB kinase activator 1A"/>
    <property type="match status" value="1"/>
</dbReference>
<organism evidence="4 5">
    <name type="scientific">Paragonimus westermani</name>
    <dbReference type="NCBI Taxonomy" id="34504"/>
    <lineage>
        <taxon>Eukaryota</taxon>
        <taxon>Metazoa</taxon>
        <taxon>Spiralia</taxon>
        <taxon>Lophotrochozoa</taxon>
        <taxon>Platyhelminthes</taxon>
        <taxon>Trematoda</taxon>
        <taxon>Digenea</taxon>
        <taxon>Plagiorchiida</taxon>
        <taxon>Troglotremata</taxon>
        <taxon>Troglotrematidae</taxon>
        <taxon>Paragonimus</taxon>
    </lineage>
</organism>
<keyword evidence="3" id="KW-0472">Membrane</keyword>
<name>A0A5J4NJH0_9TREM</name>
<dbReference type="InterPro" id="IPR005301">
    <property type="entry name" value="MOB_kinase_act_fam"/>
</dbReference>
<dbReference type="Proteomes" id="UP000324629">
    <property type="component" value="Unassembled WGS sequence"/>
</dbReference>
<evidence type="ECO:0000313" key="5">
    <source>
        <dbReference type="Proteomes" id="UP000324629"/>
    </source>
</evidence>
<feature type="binding site" evidence="1">
    <location>
        <position position="110"/>
    </location>
    <ligand>
        <name>Zn(2+)</name>
        <dbReference type="ChEBI" id="CHEBI:29105"/>
    </ligand>
</feature>
<feature type="compositionally biased region" description="Polar residues" evidence="2">
    <location>
        <begin position="293"/>
        <end position="310"/>
    </location>
</feature>
<reference evidence="4 5" key="1">
    <citation type="journal article" date="2019" name="Gigascience">
        <title>Whole-genome sequence of the oriental lung fluke Paragonimus westermani.</title>
        <authorList>
            <person name="Oey H."/>
            <person name="Zakrzewski M."/>
            <person name="Narain K."/>
            <person name="Devi K.R."/>
            <person name="Agatsuma T."/>
            <person name="Nawaratna S."/>
            <person name="Gobert G.N."/>
            <person name="Jones M.K."/>
            <person name="Ragan M.A."/>
            <person name="McManus D.P."/>
            <person name="Krause L."/>
        </authorList>
    </citation>
    <scope>NUCLEOTIDE SEQUENCE [LARGE SCALE GENOMIC DNA]</scope>
    <source>
        <strain evidence="4 5">IND2009</strain>
    </source>
</reference>
<keyword evidence="3" id="KW-1133">Transmembrane helix</keyword>
<feature type="region of interest" description="Disordered" evidence="2">
    <location>
        <begin position="274"/>
        <end position="310"/>
    </location>
</feature>
<dbReference type="SMART" id="SM01388">
    <property type="entry name" value="Mob1_phocein"/>
    <property type="match status" value="1"/>
</dbReference>
<protein>
    <submittedName>
        <fullName evidence="4">MOB kinase activator 1</fullName>
    </submittedName>
</protein>
<evidence type="ECO:0000256" key="3">
    <source>
        <dbReference type="SAM" id="Phobius"/>
    </source>
</evidence>
<feature type="binding site" evidence="1">
    <location>
        <position position="192"/>
    </location>
    <ligand>
        <name>Zn(2+)</name>
        <dbReference type="ChEBI" id="CHEBI:29105"/>
    </ligand>
</feature>
<dbReference type="AlphaFoldDB" id="A0A5J4NJH0"/>
<dbReference type="Pfam" id="PF03637">
    <property type="entry name" value="Mob1_phocein"/>
    <property type="match status" value="1"/>
</dbReference>
<feature type="non-terminal residue" evidence="4">
    <location>
        <position position="1"/>
    </location>
</feature>
<evidence type="ECO:0000256" key="1">
    <source>
        <dbReference type="PIRSR" id="PIRSR605301-1"/>
    </source>
</evidence>
<feature type="transmembrane region" description="Helical" evidence="3">
    <location>
        <begin position="12"/>
        <end position="32"/>
    </location>
</feature>